<accession>A0ABT4CXK8</accession>
<keyword evidence="5" id="KW-0464">Manganese</keyword>
<evidence type="ECO:0000259" key="9">
    <source>
        <dbReference type="PROSITE" id="PS51371"/>
    </source>
</evidence>
<dbReference type="RefSeq" id="WP_268039982.1">
    <property type="nucleotide sequence ID" value="NZ_JAPQER010000002.1"/>
</dbReference>
<dbReference type="InterPro" id="IPR000644">
    <property type="entry name" value="CBS_dom"/>
</dbReference>
<dbReference type="Gene3D" id="3.40.1390.20">
    <property type="entry name" value="HprK N-terminal domain-like"/>
    <property type="match status" value="1"/>
</dbReference>
<dbReference type="SUPFAM" id="SSF54631">
    <property type="entry name" value="CBS-domain pair"/>
    <property type="match status" value="1"/>
</dbReference>
<feature type="domain" description="CBS" evidence="9">
    <location>
        <begin position="73"/>
        <end position="130"/>
    </location>
</feature>
<dbReference type="NCBIfam" id="NF003877">
    <property type="entry name" value="PRK05427.1"/>
    <property type="match status" value="1"/>
</dbReference>
<dbReference type="Proteomes" id="UP001078443">
    <property type="component" value="Unassembled WGS sequence"/>
</dbReference>
<dbReference type="NCBIfam" id="NF011441">
    <property type="entry name" value="PRK14869.1-3"/>
    <property type="match status" value="1"/>
</dbReference>
<evidence type="ECO:0000256" key="6">
    <source>
        <dbReference type="ARBA" id="ARBA00032535"/>
    </source>
</evidence>
<dbReference type="SMART" id="SM00116">
    <property type="entry name" value="CBS"/>
    <property type="match status" value="2"/>
</dbReference>
<keyword evidence="8" id="KW-0129">CBS domain</keyword>
<dbReference type="PROSITE" id="PS51371">
    <property type="entry name" value="CBS"/>
    <property type="match status" value="2"/>
</dbReference>
<evidence type="ECO:0000256" key="4">
    <source>
        <dbReference type="ARBA" id="ARBA00022801"/>
    </source>
</evidence>
<dbReference type="Pfam" id="PF07085">
    <property type="entry name" value="DRTGG"/>
    <property type="match status" value="1"/>
</dbReference>
<dbReference type="Pfam" id="PF00571">
    <property type="entry name" value="CBS"/>
    <property type="match status" value="1"/>
</dbReference>
<evidence type="ECO:0000256" key="2">
    <source>
        <dbReference type="ARBA" id="ARBA00012146"/>
    </source>
</evidence>
<dbReference type="PANTHER" id="PTHR12112:SF22">
    <property type="entry name" value="MANGANESE-DEPENDENT INORGANIC PYROPHOSPHATASE-RELATED"/>
    <property type="match status" value="1"/>
</dbReference>
<evidence type="ECO:0000256" key="3">
    <source>
        <dbReference type="ARBA" id="ARBA00022723"/>
    </source>
</evidence>
<sequence length="547" mass="60825">MKDIIYVTGHKNPDTDSICSAIAYAEFKNKTQNADAIPIRLGELNKETQFALDYFGVDTPKLVNTLKATVNDLNMDTAAPLSPEVSLKTAWNLMKKNNIKTIPVINENDTFLGIVSLSDLTSAYMDIWDNYIIAKSNVSFENMLDALSGKSIYHNDKSKKFDGKIIVTAMNSEGIKKVIEPGDIVICGNREEAQQLAIESDTSLMIVTGNHEIDAKIIEKASEKGCSIISTPFDSFTTSRMIIQSIPVKYVMTSDNIISFKNNDFVENVQETMIKTRFGSYPILDENNKVLGTISRFHLISKINKNVVLVDHNELSQSVDGLEDAEVTEIIDHHRIADIQTGLPIYFRNEPVGSTATIVASIYFENGIRPSKQIAGLLCSAIISDTLLFKSPTSTDMDKLMLNRLSKMANINVEDYAHQLFKAGTSLTGKSVQEIFNQDFKTFNLLNTKIGVGQISTMDLDGFEPMKNEMLEYMNNKCKNENYDLLLLMLTDIIQEGSELIAVGEKTDLVPIAFNVTLKDNCAYIPDLLSRKKQVIPPLTSAVESSK</sequence>
<dbReference type="Pfam" id="PF02833">
    <property type="entry name" value="DHHA2"/>
    <property type="match status" value="1"/>
</dbReference>
<dbReference type="NCBIfam" id="NF011442">
    <property type="entry name" value="PRK14869.1-4"/>
    <property type="match status" value="1"/>
</dbReference>
<evidence type="ECO:0000256" key="8">
    <source>
        <dbReference type="PROSITE-ProRule" id="PRU00703"/>
    </source>
</evidence>
<dbReference type="InterPro" id="IPR004097">
    <property type="entry name" value="DHHA2"/>
</dbReference>
<dbReference type="InterPro" id="IPR028979">
    <property type="entry name" value="Ser_kin/Pase_Hpr-like_N_sf"/>
</dbReference>
<dbReference type="SUPFAM" id="SSF75138">
    <property type="entry name" value="HprK N-terminal domain-like"/>
    <property type="match status" value="1"/>
</dbReference>
<dbReference type="Pfam" id="PF01368">
    <property type="entry name" value="DHH"/>
    <property type="match status" value="1"/>
</dbReference>
<name>A0ABT4CXK8_9CLOT</name>
<dbReference type="Gene3D" id="3.10.310.20">
    <property type="entry name" value="DHHA2 domain"/>
    <property type="match status" value="1"/>
</dbReference>
<dbReference type="EMBL" id="JAPQER010000002">
    <property type="protein sequence ID" value="MCY6483706.1"/>
    <property type="molecule type" value="Genomic_DNA"/>
</dbReference>
<proteinExistence type="predicted"/>
<reference evidence="10" key="1">
    <citation type="submission" date="2022-12" db="EMBL/GenBank/DDBJ databases">
        <authorList>
            <person name="Wang J."/>
        </authorList>
    </citation>
    <scope>NUCLEOTIDE SEQUENCE</scope>
    <source>
        <strain evidence="10">HY-45-18</strain>
    </source>
</reference>
<comment type="catalytic activity">
    <reaction evidence="7">
        <text>diphosphate + H2O = 2 phosphate + H(+)</text>
        <dbReference type="Rhea" id="RHEA:24576"/>
        <dbReference type="ChEBI" id="CHEBI:15377"/>
        <dbReference type="ChEBI" id="CHEBI:15378"/>
        <dbReference type="ChEBI" id="CHEBI:33019"/>
        <dbReference type="ChEBI" id="CHEBI:43474"/>
        <dbReference type="EC" id="3.6.1.1"/>
    </reaction>
</comment>
<evidence type="ECO:0000313" key="11">
    <source>
        <dbReference type="Proteomes" id="UP001078443"/>
    </source>
</evidence>
<gene>
    <name evidence="10" type="ORF">OW763_05005</name>
</gene>
<dbReference type="InterPro" id="IPR038763">
    <property type="entry name" value="DHH_sf"/>
</dbReference>
<dbReference type="InterPro" id="IPR038222">
    <property type="entry name" value="DHHA2_dom_sf"/>
</dbReference>
<dbReference type="SMART" id="SM01131">
    <property type="entry name" value="DHHA2"/>
    <property type="match status" value="1"/>
</dbReference>
<keyword evidence="3" id="KW-0479">Metal-binding</keyword>
<dbReference type="GO" id="GO:0004427">
    <property type="term" value="F:inorganic diphosphate phosphatase activity"/>
    <property type="evidence" value="ECO:0007669"/>
    <property type="project" value="UniProtKB-EC"/>
</dbReference>
<dbReference type="InterPro" id="IPR010766">
    <property type="entry name" value="DRTGG"/>
</dbReference>
<dbReference type="CDD" id="cd04597">
    <property type="entry name" value="CBS_pair_inorgPPase"/>
    <property type="match status" value="1"/>
</dbReference>
<feature type="domain" description="CBS" evidence="9">
    <location>
        <begin position="252"/>
        <end position="309"/>
    </location>
</feature>
<comment type="cofactor">
    <cofactor evidence="1">
        <name>Mn(2+)</name>
        <dbReference type="ChEBI" id="CHEBI:29035"/>
    </cofactor>
</comment>
<comment type="caution">
    <text evidence="10">The sequence shown here is derived from an EMBL/GenBank/DDBJ whole genome shotgun (WGS) entry which is preliminary data.</text>
</comment>
<keyword evidence="4 10" id="KW-0378">Hydrolase</keyword>
<protein>
    <recommendedName>
        <fullName evidence="2">inorganic diphosphatase</fullName>
        <ecNumber evidence="2">3.6.1.1</ecNumber>
    </recommendedName>
    <alternativeName>
        <fullName evidence="6">Pyrophosphate phospho-hydrolase</fullName>
    </alternativeName>
</protein>
<keyword evidence="11" id="KW-1185">Reference proteome</keyword>
<evidence type="ECO:0000256" key="7">
    <source>
        <dbReference type="ARBA" id="ARBA00047820"/>
    </source>
</evidence>
<dbReference type="NCBIfam" id="NF011443">
    <property type="entry name" value="PRK14869.1-5"/>
    <property type="match status" value="1"/>
</dbReference>
<organism evidence="10 11">
    <name type="scientific">Clostridium aestuarii</name>
    <dbReference type="NCBI Taxonomy" id="338193"/>
    <lineage>
        <taxon>Bacteria</taxon>
        <taxon>Bacillati</taxon>
        <taxon>Bacillota</taxon>
        <taxon>Clostridia</taxon>
        <taxon>Eubacteriales</taxon>
        <taxon>Clostridiaceae</taxon>
        <taxon>Clostridium</taxon>
    </lineage>
</organism>
<dbReference type="EC" id="3.6.1.1" evidence="2"/>
<dbReference type="SUPFAM" id="SSF64182">
    <property type="entry name" value="DHH phosphoesterases"/>
    <property type="match status" value="1"/>
</dbReference>
<dbReference type="InterPro" id="IPR001667">
    <property type="entry name" value="DDH_dom"/>
</dbReference>
<evidence type="ECO:0000256" key="1">
    <source>
        <dbReference type="ARBA" id="ARBA00001936"/>
    </source>
</evidence>
<evidence type="ECO:0000313" key="10">
    <source>
        <dbReference type="EMBL" id="MCY6483706.1"/>
    </source>
</evidence>
<dbReference type="Gene3D" id="3.10.580.10">
    <property type="entry name" value="CBS-domain"/>
    <property type="match status" value="1"/>
</dbReference>
<dbReference type="PANTHER" id="PTHR12112">
    <property type="entry name" value="BNIP - RELATED"/>
    <property type="match status" value="1"/>
</dbReference>
<dbReference type="InterPro" id="IPR046342">
    <property type="entry name" value="CBS_dom_sf"/>
</dbReference>
<evidence type="ECO:0000256" key="5">
    <source>
        <dbReference type="ARBA" id="ARBA00023211"/>
    </source>
</evidence>